<proteinExistence type="predicted"/>
<organism evidence="1 2">
    <name type="scientific">Hermanssonia centrifuga</name>
    <dbReference type="NCBI Taxonomy" id="98765"/>
    <lineage>
        <taxon>Eukaryota</taxon>
        <taxon>Fungi</taxon>
        <taxon>Dikarya</taxon>
        <taxon>Basidiomycota</taxon>
        <taxon>Agaricomycotina</taxon>
        <taxon>Agaricomycetes</taxon>
        <taxon>Polyporales</taxon>
        <taxon>Meruliaceae</taxon>
        <taxon>Hermanssonia</taxon>
    </lineage>
</organism>
<sequence>MDMLDGIYTVDSAGDICSSQVLFKRCWLLRARLHGVNQWEVCKILQVLKWVIEPYLHWGDAQAEIE</sequence>
<comment type="caution">
    <text evidence="1">The sequence shown here is derived from an EMBL/GenBank/DDBJ whole genome shotgun (WGS) entry which is preliminary data.</text>
</comment>
<accession>A0A2R6NP31</accession>
<protein>
    <submittedName>
        <fullName evidence="1">Uncharacterized protein</fullName>
    </submittedName>
</protein>
<dbReference type="EMBL" id="MLYV02001011">
    <property type="protein sequence ID" value="PSR74211.1"/>
    <property type="molecule type" value="Genomic_DNA"/>
</dbReference>
<dbReference type="AlphaFoldDB" id="A0A2R6NP31"/>
<gene>
    <name evidence="1" type="ORF">PHLCEN_2v10026</name>
</gene>
<evidence type="ECO:0000313" key="2">
    <source>
        <dbReference type="Proteomes" id="UP000186601"/>
    </source>
</evidence>
<evidence type="ECO:0000313" key="1">
    <source>
        <dbReference type="EMBL" id="PSR74211.1"/>
    </source>
</evidence>
<reference evidence="1 2" key="1">
    <citation type="submission" date="2018-02" db="EMBL/GenBank/DDBJ databases">
        <title>Genome sequence of the basidiomycete white-rot fungus Phlebia centrifuga.</title>
        <authorList>
            <person name="Granchi Z."/>
            <person name="Peng M."/>
            <person name="de Vries R.P."/>
            <person name="Hilden K."/>
            <person name="Makela M.R."/>
            <person name="Grigoriev I."/>
            <person name="Riley R."/>
        </authorList>
    </citation>
    <scope>NUCLEOTIDE SEQUENCE [LARGE SCALE GENOMIC DNA]</scope>
    <source>
        <strain evidence="1 2">FBCC195</strain>
    </source>
</reference>
<keyword evidence="2" id="KW-1185">Reference proteome</keyword>
<dbReference type="Proteomes" id="UP000186601">
    <property type="component" value="Unassembled WGS sequence"/>
</dbReference>
<name>A0A2R6NP31_9APHY</name>